<organism evidence="9 10">
    <name type="scientific">Penicillium frequentans</name>
    <dbReference type="NCBI Taxonomy" id="3151616"/>
    <lineage>
        <taxon>Eukaryota</taxon>
        <taxon>Fungi</taxon>
        <taxon>Dikarya</taxon>
        <taxon>Ascomycota</taxon>
        <taxon>Pezizomycotina</taxon>
        <taxon>Eurotiomycetes</taxon>
        <taxon>Eurotiomycetidae</taxon>
        <taxon>Eurotiales</taxon>
        <taxon>Aspergillaceae</taxon>
        <taxon>Penicillium</taxon>
    </lineage>
</organism>
<dbReference type="PANTHER" id="PTHR23506:SF35">
    <property type="entry name" value="MAJOR FACILITATOR SUPERFAMILY (MFS) PROFILE DOMAIN-CONTAINING PROTEIN-RELATED"/>
    <property type="match status" value="1"/>
</dbReference>
<feature type="transmembrane region" description="Helical" evidence="7">
    <location>
        <begin position="20"/>
        <end position="46"/>
    </location>
</feature>
<evidence type="ECO:0000313" key="9">
    <source>
        <dbReference type="EMBL" id="KAJ5557145.1"/>
    </source>
</evidence>
<gene>
    <name evidence="9" type="ORF">N7494_001060</name>
</gene>
<evidence type="ECO:0000256" key="2">
    <source>
        <dbReference type="ARBA" id="ARBA00022448"/>
    </source>
</evidence>
<proteinExistence type="predicted"/>
<comment type="subcellular location">
    <subcellularLocation>
        <location evidence="1">Membrane</location>
        <topology evidence="1">Multi-pass membrane protein</topology>
    </subcellularLocation>
</comment>
<dbReference type="InterPro" id="IPR050930">
    <property type="entry name" value="MFS_Vesicular_Transporter"/>
</dbReference>
<feature type="transmembrane region" description="Helical" evidence="7">
    <location>
        <begin position="249"/>
        <end position="266"/>
    </location>
</feature>
<evidence type="ECO:0000313" key="10">
    <source>
        <dbReference type="Proteomes" id="UP001220324"/>
    </source>
</evidence>
<feature type="domain" description="Major facilitator superfamily (MFS) profile" evidence="8">
    <location>
        <begin position="20"/>
        <end position="450"/>
    </location>
</feature>
<dbReference type="PROSITE" id="PS50850">
    <property type="entry name" value="MFS"/>
    <property type="match status" value="1"/>
</dbReference>
<dbReference type="GO" id="GO:0022857">
    <property type="term" value="F:transmembrane transporter activity"/>
    <property type="evidence" value="ECO:0007669"/>
    <property type="project" value="InterPro"/>
</dbReference>
<evidence type="ECO:0000256" key="6">
    <source>
        <dbReference type="SAM" id="MobiDB-lite"/>
    </source>
</evidence>
<evidence type="ECO:0000256" key="3">
    <source>
        <dbReference type="ARBA" id="ARBA00022692"/>
    </source>
</evidence>
<feature type="transmembrane region" description="Helical" evidence="7">
    <location>
        <begin position="318"/>
        <end position="336"/>
    </location>
</feature>
<reference evidence="9 10" key="1">
    <citation type="journal article" date="2023" name="IMA Fungus">
        <title>Comparative genomic study of the Penicillium genus elucidates a diverse pangenome and 15 lateral gene transfer events.</title>
        <authorList>
            <person name="Petersen C."/>
            <person name="Sorensen T."/>
            <person name="Nielsen M.R."/>
            <person name="Sondergaard T.E."/>
            <person name="Sorensen J.L."/>
            <person name="Fitzpatrick D.A."/>
            <person name="Frisvad J.C."/>
            <person name="Nielsen K.L."/>
        </authorList>
    </citation>
    <scope>NUCLEOTIDE SEQUENCE [LARGE SCALE GENOMIC DNA]</scope>
    <source>
        <strain evidence="9 10">IBT 35679</strain>
    </source>
</reference>
<evidence type="ECO:0000259" key="8">
    <source>
        <dbReference type="PROSITE" id="PS50850"/>
    </source>
</evidence>
<name>A0AAD6D8V3_9EURO</name>
<feature type="transmembrane region" description="Helical" evidence="7">
    <location>
        <begin position="393"/>
        <end position="414"/>
    </location>
</feature>
<evidence type="ECO:0000256" key="4">
    <source>
        <dbReference type="ARBA" id="ARBA00022989"/>
    </source>
</evidence>
<feature type="transmembrane region" description="Helical" evidence="7">
    <location>
        <begin position="426"/>
        <end position="447"/>
    </location>
</feature>
<dbReference type="Pfam" id="PF07690">
    <property type="entry name" value="MFS_1"/>
    <property type="match status" value="1"/>
</dbReference>
<dbReference type="InterPro" id="IPR020846">
    <property type="entry name" value="MFS_dom"/>
</dbReference>
<keyword evidence="2" id="KW-0813">Transport</keyword>
<dbReference type="PANTHER" id="PTHR23506">
    <property type="entry name" value="GH10249P"/>
    <property type="match status" value="1"/>
</dbReference>
<keyword evidence="10" id="KW-1185">Reference proteome</keyword>
<dbReference type="Proteomes" id="UP001220324">
    <property type="component" value="Unassembled WGS sequence"/>
</dbReference>
<dbReference type="Gene3D" id="1.20.1250.20">
    <property type="entry name" value="MFS general substrate transporter like domains"/>
    <property type="match status" value="2"/>
</dbReference>
<feature type="compositionally biased region" description="Polar residues" evidence="6">
    <location>
        <begin position="218"/>
        <end position="232"/>
    </location>
</feature>
<feature type="region of interest" description="Disordered" evidence="6">
    <location>
        <begin position="209"/>
        <end position="232"/>
    </location>
</feature>
<dbReference type="EMBL" id="JAQIZZ010000001">
    <property type="protein sequence ID" value="KAJ5557145.1"/>
    <property type="molecule type" value="Genomic_DNA"/>
</dbReference>
<protein>
    <submittedName>
        <fullName evidence="9">Tetracycline resistance protein TetA/multidrug resistance protein MdtG</fullName>
    </submittedName>
</protein>
<accession>A0AAD6D8V3</accession>
<feature type="transmembrane region" description="Helical" evidence="7">
    <location>
        <begin position="348"/>
        <end position="372"/>
    </location>
</feature>
<dbReference type="InterPro" id="IPR011701">
    <property type="entry name" value="MFS"/>
</dbReference>
<keyword evidence="4 7" id="KW-1133">Transmembrane helix</keyword>
<feature type="transmembrane region" description="Helical" evidence="7">
    <location>
        <begin position="179"/>
        <end position="199"/>
    </location>
</feature>
<evidence type="ECO:0000256" key="1">
    <source>
        <dbReference type="ARBA" id="ARBA00004141"/>
    </source>
</evidence>
<feature type="transmembrane region" description="Helical" evidence="7">
    <location>
        <begin position="286"/>
        <end position="306"/>
    </location>
</feature>
<dbReference type="AlphaFoldDB" id="A0AAD6D8V3"/>
<dbReference type="SUPFAM" id="SSF103473">
    <property type="entry name" value="MFS general substrate transporter"/>
    <property type="match status" value="1"/>
</dbReference>
<sequence>MSSSLEKPIGYEWRSSRWFIVSTISIALFAETFLYGFLVPILGYIFESRLGIEPAQRQRLTSVVLAMHGVCSAISGPVIGHFVDQLPNRKSPLLLSLLGCIVGTAIVACSRSLSLFLLGRCLQGVAGSFVWIVGLATVAETTSQDRVGTVMGLVNSFAHTGIMSGPIVSGLLLETAGYWATWSIPVVILTIDIIARLLMIEKFDDPKPNCASERTDASETTGLLTSPENQQGTPTTLGFWRTMLSNGRVFTALLVSLSIVSLSTGFDTTLPLHVDEAFGWGTGTTGFLFFCLSVPSILISPLAGWLRDRIGIRAPTTVGFVIQAILMAILGIAGNSHFSWASAEAGPAIYMTSIVAIGIVQPFVLGVANIELTAVLKEKQEENPESFGPGGGFSRIFSMAEVASTLGLILGPILSGSLTEVFGYTYMSWTWSVICIILAVLACRFLGSKS</sequence>
<comment type="caution">
    <text evidence="9">The sequence shown here is derived from an EMBL/GenBank/DDBJ whole genome shotgun (WGS) entry which is preliminary data.</text>
</comment>
<evidence type="ECO:0000256" key="7">
    <source>
        <dbReference type="SAM" id="Phobius"/>
    </source>
</evidence>
<dbReference type="CDD" id="cd17325">
    <property type="entry name" value="MFS_MdtG_SLC18_like"/>
    <property type="match status" value="1"/>
</dbReference>
<feature type="transmembrane region" description="Helical" evidence="7">
    <location>
        <begin position="91"/>
        <end position="109"/>
    </location>
</feature>
<feature type="transmembrane region" description="Helical" evidence="7">
    <location>
        <begin position="58"/>
        <end position="79"/>
    </location>
</feature>
<feature type="transmembrane region" description="Helical" evidence="7">
    <location>
        <begin position="121"/>
        <end position="139"/>
    </location>
</feature>
<dbReference type="GO" id="GO:0016020">
    <property type="term" value="C:membrane"/>
    <property type="evidence" value="ECO:0007669"/>
    <property type="project" value="UniProtKB-SubCell"/>
</dbReference>
<evidence type="ECO:0000256" key="5">
    <source>
        <dbReference type="ARBA" id="ARBA00023136"/>
    </source>
</evidence>
<dbReference type="InterPro" id="IPR036259">
    <property type="entry name" value="MFS_trans_sf"/>
</dbReference>
<keyword evidence="5 7" id="KW-0472">Membrane</keyword>
<keyword evidence="3 7" id="KW-0812">Transmembrane</keyword>